<dbReference type="AlphaFoldDB" id="A0A6C0L257"/>
<organism evidence="1">
    <name type="scientific">viral metagenome</name>
    <dbReference type="NCBI Taxonomy" id="1070528"/>
    <lineage>
        <taxon>unclassified sequences</taxon>
        <taxon>metagenomes</taxon>
        <taxon>organismal metagenomes</taxon>
    </lineage>
</organism>
<reference evidence="1" key="1">
    <citation type="journal article" date="2020" name="Nature">
        <title>Giant virus diversity and host interactions through global metagenomics.</title>
        <authorList>
            <person name="Schulz F."/>
            <person name="Roux S."/>
            <person name="Paez-Espino D."/>
            <person name="Jungbluth S."/>
            <person name="Walsh D.A."/>
            <person name="Denef V.J."/>
            <person name="McMahon K.D."/>
            <person name="Konstantinidis K.T."/>
            <person name="Eloe-Fadrosh E.A."/>
            <person name="Kyrpides N.C."/>
            <person name="Woyke T."/>
        </authorList>
    </citation>
    <scope>NUCLEOTIDE SEQUENCE</scope>
    <source>
        <strain evidence="1">GVMAG-S-ERX555907-102</strain>
    </source>
</reference>
<name>A0A6C0L257_9ZZZZ</name>
<dbReference type="EMBL" id="MN741012">
    <property type="protein sequence ID" value="QHU22588.1"/>
    <property type="molecule type" value="Genomic_DNA"/>
</dbReference>
<evidence type="ECO:0000313" key="1">
    <source>
        <dbReference type="EMBL" id="QHU22588.1"/>
    </source>
</evidence>
<proteinExistence type="predicted"/>
<accession>A0A6C0L257</accession>
<protein>
    <submittedName>
        <fullName evidence="1">Uncharacterized protein</fullName>
    </submittedName>
</protein>
<sequence>MKKMNVMKSAVSIILLLLIIYSLNYIYNLFANIEQFEGDDLDLKLGKSLEIAFEKMSFINKKSKSQ</sequence>